<accession>A0A059A8L8</accession>
<dbReference type="SUPFAM" id="SSF53448">
    <property type="entry name" value="Nucleotide-diphospho-sugar transferases"/>
    <property type="match status" value="1"/>
</dbReference>
<keyword evidence="6" id="KW-1133">Transmembrane helix</keyword>
<comment type="function">
    <text evidence="11">Involved in the synthesis of glucuronoxylan hemicellulose in secondary cell walls.</text>
</comment>
<gene>
    <name evidence="12" type="ORF">EUGRSUZ_K03214</name>
</gene>
<keyword evidence="5 11" id="KW-0735">Signal-anchor</keyword>
<keyword evidence="9" id="KW-0325">Glycoprotein</keyword>
<proteinExistence type="inferred from homology"/>
<dbReference type="GO" id="GO:0010417">
    <property type="term" value="P:glucuronoxylan biosynthetic process"/>
    <property type="evidence" value="ECO:0000318"/>
    <property type="project" value="GO_Central"/>
</dbReference>
<evidence type="ECO:0000256" key="9">
    <source>
        <dbReference type="ARBA" id="ARBA00023180"/>
    </source>
</evidence>
<evidence type="ECO:0000256" key="5">
    <source>
        <dbReference type="ARBA" id="ARBA00022968"/>
    </source>
</evidence>
<keyword evidence="7 11" id="KW-0333">Golgi apparatus</keyword>
<dbReference type="GO" id="GO:0042285">
    <property type="term" value="F:xylosyltransferase activity"/>
    <property type="evidence" value="ECO:0000318"/>
    <property type="project" value="GO_Central"/>
</dbReference>
<comment type="similarity">
    <text evidence="2 11">Belongs to the glycosyltransferase 43 family.</text>
</comment>
<dbReference type="EMBL" id="KK198763">
    <property type="protein sequence ID" value="KCW49715.1"/>
    <property type="molecule type" value="Genomic_DNA"/>
</dbReference>
<evidence type="ECO:0000256" key="6">
    <source>
        <dbReference type="ARBA" id="ARBA00022989"/>
    </source>
</evidence>
<dbReference type="GO" id="GO:0009834">
    <property type="term" value="P:plant-type secondary cell wall biogenesis"/>
    <property type="evidence" value="ECO:0000318"/>
    <property type="project" value="GO_Central"/>
</dbReference>
<dbReference type="GO" id="GO:0015018">
    <property type="term" value="F:galactosylgalactosylxylosylprotein 3-beta-glucuronosyltransferase activity"/>
    <property type="evidence" value="ECO:0007669"/>
    <property type="project" value="InterPro"/>
</dbReference>
<dbReference type="GO" id="GO:0071555">
    <property type="term" value="P:cell wall organization"/>
    <property type="evidence" value="ECO:0007669"/>
    <property type="project" value="UniProtKB-KW"/>
</dbReference>
<evidence type="ECO:0000256" key="1">
    <source>
        <dbReference type="ARBA" id="ARBA00004323"/>
    </source>
</evidence>
<comment type="subcellular location">
    <subcellularLocation>
        <location evidence="1 11">Golgi apparatus membrane</location>
        <topology evidence="1 11">Single-pass type II membrane protein</topology>
    </subcellularLocation>
</comment>
<dbReference type="STRING" id="71139.A0A059A8L8"/>
<evidence type="ECO:0000256" key="8">
    <source>
        <dbReference type="ARBA" id="ARBA00023136"/>
    </source>
</evidence>
<evidence type="ECO:0000256" key="2">
    <source>
        <dbReference type="ARBA" id="ARBA00007706"/>
    </source>
</evidence>
<dbReference type="SMR" id="A0A059A8L8"/>
<organism evidence="12">
    <name type="scientific">Eucalyptus grandis</name>
    <name type="common">Flooded gum</name>
    <dbReference type="NCBI Taxonomy" id="71139"/>
    <lineage>
        <taxon>Eukaryota</taxon>
        <taxon>Viridiplantae</taxon>
        <taxon>Streptophyta</taxon>
        <taxon>Embryophyta</taxon>
        <taxon>Tracheophyta</taxon>
        <taxon>Spermatophyta</taxon>
        <taxon>Magnoliopsida</taxon>
        <taxon>eudicotyledons</taxon>
        <taxon>Gunneridae</taxon>
        <taxon>Pentapetalae</taxon>
        <taxon>rosids</taxon>
        <taxon>malvids</taxon>
        <taxon>Myrtales</taxon>
        <taxon>Myrtaceae</taxon>
        <taxon>Myrtoideae</taxon>
        <taxon>Eucalypteae</taxon>
        <taxon>Eucalyptus</taxon>
    </lineage>
</organism>
<sequence length="335" mass="37625">MGSVERSRKKSQRWKRAIFRFSVCLVIGFFTGFAQTIKASSFAGRVAVTSDKADFYPQTAPKPRISIVDASSKAETPAVAALAGGEAQLQQEEEEVKLIPRRLLIFVTPTGTKHKFQGIFLRRLSNTLRLIPAPLLWIIVEGQSESKEVSDILRNTGIMYRHLVSKENFTDPQAGTNHQFNVALQHIVHHRISGILHLSMISNAYDLDFFEGLREIEVLGKWPVCKLASQVRGWHDGDKSNDTDPRPPLMMIHPSSFAFNSSILWDSERWGRSSSSAQPTTTTNNAGQDLLKFVKQIVIEDDTNLKGVQGKDCSKNMVWHQELQIHSGMSKIEQL</sequence>
<dbReference type="Pfam" id="PF03360">
    <property type="entry name" value="Glyco_transf_43"/>
    <property type="match status" value="1"/>
</dbReference>
<name>A0A059A8L8_EUCGR</name>
<evidence type="ECO:0000256" key="10">
    <source>
        <dbReference type="ARBA" id="ARBA00023316"/>
    </source>
</evidence>
<evidence type="ECO:0000256" key="11">
    <source>
        <dbReference type="RuleBase" id="RU363127"/>
    </source>
</evidence>
<keyword evidence="3 11" id="KW-0808">Transferase</keyword>
<dbReference type="PANTHER" id="PTHR10896:SF59">
    <property type="entry name" value="BETA-1,4-XYLOSYLTRANSFERASE IRX9"/>
    <property type="match status" value="1"/>
</dbReference>
<keyword evidence="10 11" id="KW-0961">Cell wall biogenesis/degradation</keyword>
<keyword evidence="4" id="KW-0812">Transmembrane</keyword>
<dbReference type="InterPro" id="IPR005027">
    <property type="entry name" value="Glyco_trans_43"/>
</dbReference>
<evidence type="ECO:0000256" key="7">
    <source>
        <dbReference type="ARBA" id="ARBA00023034"/>
    </source>
</evidence>
<dbReference type="PANTHER" id="PTHR10896">
    <property type="entry name" value="GALACTOSYLGALACTOSYLXYLOSYLPROTEIN 3-BETA-GLUCURONOSYLTRANSFERASE BETA-1,3-GLUCURONYLTRANSFERASE"/>
    <property type="match status" value="1"/>
</dbReference>
<dbReference type="InterPro" id="IPR029044">
    <property type="entry name" value="Nucleotide-diphossugar_trans"/>
</dbReference>
<dbReference type="GO" id="GO:0000139">
    <property type="term" value="C:Golgi membrane"/>
    <property type="evidence" value="ECO:0000318"/>
    <property type="project" value="GO_Central"/>
</dbReference>
<evidence type="ECO:0000256" key="4">
    <source>
        <dbReference type="ARBA" id="ARBA00022692"/>
    </source>
</evidence>
<dbReference type="eggNOG" id="KOG1476">
    <property type="taxonomic scope" value="Eukaryota"/>
</dbReference>
<evidence type="ECO:0000313" key="12">
    <source>
        <dbReference type="EMBL" id="KCW49715.1"/>
    </source>
</evidence>
<keyword evidence="8" id="KW-0472">Membrane</keyword>
<protein>
    <recommendedName>
        <fullName evidence="11">Glycosyltransferases</fullName>
        <ecNumber evidence="11">2.4.-.-</ecNumber>
    </recommendedName>
</protein>
<dbReference type="OrthoDB" id="675023at2759"/>
<dbReference type="AlphaFoldDB" id="A0A059A8L8"/>
<evidence type="ECO:0000256" key="3">
    <source>
        <dbReference type="ARBA" id="ARBA00022679"/>
    </source>
</evidence>
<dbReference type="InParanoid" id="A0A059A8L8"/>
<dbReference type="Gramene" id="KCW49715">
    <property type="protein sequence ID" value="KCW49715"/>
    <property type="gene ID" value="EUGRSUZ_K03214"/>
</dbReference>
<dbReference type="Gene3D" id="3.90.550.10">
    <property type="entry name" value="Spore Coat Polysaccharide Biosynthesis Protein SpsA, Chain A"/>
    <property type="match status" value="1"/>
</dbReference>
<reference evidence="12" key="1">
    <citation type="submission" date="2013-07" db="EMBL/GenBank/DDBJ databases">
        <title>The genome of Eucalyptus grandis.</title>
        <authorList>
            <person name="Schmutz J."/>
            <person name="Hayes R."/>
            <person name="Myburg A."/>
            <person name="Tuskan G."/>
            <person name="Grattapaglia D."/>
            <person name="Rokhsar D.S."/>
        </authorList>
    </citation>
    <scope>NUCLEOTIDE SEQUENCE</scope>
    <source>
        <tissue evidence="12">Leaf extractions</tissue>
    </source>
</reference>
<dbReference type="KEGG" id="egr:104426539"/>
<dbReference type="EC" id="2.4.-.-" evidence="11"/>